<evidence type="ECO:0000313" key="3">
    <source>
        <dbReference type="Proteomes" id="UP000029120"/>
    </source>
</evidence>
<proteinExistence type="predicted"/>
<accession>A0A087HET4</accession>
<name>A0A087HET4_ARAAL</name>
<evidence type="ECO:0000313" key="2">
    <source>
        <dbReference type="EMBL" id="KFK40636.1"/>
    </source>
</evidence>
<dbReference type="Gramene" id="KFK40636">
    <property type="protein sequence ID" value="KFK40636"/>
    <property type="gene ID" value="AALP_AA2G022500"/>
</dbReference>
<gene>
    <name evidence="2" type="ordered locus">AALP_Aa2g022500</name>
</gene>
<dbReference type="AlphaFoldDB" id="A0A087HET4"/>
<evidence type="ECO:0000256" key="1">
    <source>
        <dbReference type="SAM" id="MobiDB-lite"/>
    </source>
</evidence>
<sequence>MSSGESEGGNNGGSNETGVQQDNRVLPPLNLRLTKTPELINSIQSHLYPLQTPAMAPTLEEEGEGKGINLFQSHLYPWQPPTMPLTLGEEGEGKSINLFQPYLYPLQTPAMALTLGEEGEGKGSFEFPIMDHLGNVLLLEKEPEITTFFC</sequence>
<reference evidence="3" key="1">
    <citation type="journal article" date="2015" name="Nat. Plants">
        <title>Genome expansion of Arabis alpina linked with retrotransposition and reduced symmetric DNA methylation.</title>
        <authorList>
            <person name="Willing E.M."/>
            <person name="Rawat V."/>
            <person name="Mandakova T."/>
            <person name="Maumus F."/>
            <person name="James G.V."/>
            <person name="Nordstroem K.J."/>
            <person name="Becker C."/>
            <person name="Warthmann N."/>
            <person name="Chica C."/>
            <person name="Szarzynska B."/>
            <person name="Zytnicki M."/>
            <person name="Albani M.C."/>
            <person name="Kiefer C."/>
            <person name="Bergonzi S."/>
            <person name="Castaings L."/>
            <person name="Mateos J.L."/>
            <person name="Berns M.C."/>
            <person name="Bujdoso N."/>
            <person name="Piofczyk T."/>
            <person name="de Lorenzo L."/>
            <person name="Barrero-Sicilia C."/>
            <person name="Mateos I."/>
            <person name="Piednoel M."/>
            <person name="Hagmann J."/>
            <person name="Chen-Min-Tao R."/>
            <person name="Iglesias-Fernandez R."/>
            <person name="Schuster S.C."/>
            <person name="Alonso-Blanco C."/>
            <person name="Roudier F."/>
            <person name="Carbonero P."/>
            <person name="Paz-Ares J."/>
            <person name="Davis S.J."/>
            <person name="Pecinka A."/>
            <person name="Quesneville H."/>
            <person name="Colot V."/>
            <person name="Lysak M.A."/>
            <person name="Weigel D."/>
            <person name="Coupland G."/>
            <person name="Schneeberger K."/>
        </authorList>
    </citation>
    <scope>NUCLEOTIDE SEQUENCE [LARGE SCALE GENOMIC DNA]</scope>
    <source>
        <strain evidence="3">cv. Pajares</strain>
    </source>
</reference>
<keyword evidence="3" id="KW-1185">Reference proteome</keyword>
<organism evidence="2 3">
    <name type="scientific">Arabis alpina</name>
    <name type="common">Alpine rock-cress</name>
    <dbReference type="NCBI Taxonomy" id="50452"/>
    <lineage>
        <taxon>Eukaryota</taxon>
        <taxon>Viridiplantae</taxon>
        <taxon>Streptophyta</taxon>
        <taxon>Embryophyta</taxon>
        <taxon>Tracheophyta</taxon>
        <taxon>Spermatophyta</taxon>
        <taxon>Magnoliopsida</taxon>
        <taxon>eudicotyledons</taxon>
        <taxon>Gunneridae</taxon>
        <taxon>Pentapetalae</taxon>
        <taxon>rosids</taxon>
        <taxon>malvids</taxon>
        <taxon>Brassicales</taxon>
        <taxon>Brassicaceae</taxon>
        <taxon>Arabideae</taxon>
        <taxon>Arabis</taxon>
    </lineage>
</organism>
<feature type="region of interest" description="Disordered" evidence="1">
    <location>
        <begin position="1"/>
        <end position="25"/>
    </location>
</feature>
<feature type="compositionally biased region" description="Gly residues" evidence="1">
    <location>
        <begin position="1"/>
        <end position="12"/>
    </location>
</feature>
<dbReference type="EMBL" id="CM002870">
    <property type="protein sequence ID" value="KFK40636.1"/>
    <property type="molecule type" value="Genomic_DNA"/>
</dbReference>
<protein>
    <submittedName>
        <fullName evidence="2">Uncharacterized protein</fullName>
    </submittedName>
</protein>
<dbReference type="Proteomes" id="UP000029120">
    <property type="component" value="Chromosome 2"/>
</dbReference>